<proteinExistence type="predicted"/>
<dbReference type="EMBL" id="BMAW01070667">
    <property type="protein sequence ID" value="GFT74506.1"/>
    <property type="molecule type" value="Genomic_DNA"/>
</dbReference>
<dbReference type="Proteomes" id="UP000887013">
    <property type="component" value="Unassembled WGS sequence"/>
</dbReference>
<comment type="caution">
    <text evidence="1">The sequence shown here is derived from an EMBL/GenBank/DDBJ whole genome shotgun (WGS) entry which is preliminary data.</text>
</comment>
<keyword evidence="2" id="KW-1185">Reference proteome</keyword>
<name>A0A8X6PPE5_NEPPI</name>
<evidence type="ECO:0000313" key="1">
    <source>
        <dbReference type="EMBL" id="GFT74506.1"/>
    </source>
</evidence>
<sequence length="36" mass="4340">MLAPRLHGLELREPEQRRLRRYTRPAALGRWQVAEL</sequence>
<dbReference type="AlphaFoldDB" id="A0A8X6PPE5"/>
<gene>
    <name evidence="1" type="ORF">NPIL_33241</name>
</gene>
<protein>
    <submittedName>
        <fullName evidence="1">Uncharacterized protein</fullName>
    </submittedName>
</protein>
<reference evidence="1" key="1">
    <citation type="submission" date="2020-08" db="EMBL/GenBank/DDBJ databases">
        <title>Multicomponent nature underlies the extraordinary mechanical properties of spider dragline silk.</title>
        <authorList>
            <person name="Kono N."/>
            <person name="Nakamura H."/>
            <person name="Mori M."/>
            <person name="Yoshida Y."/>
            <person name="Ohtoshi R."/>
            <person name="Malay A.D."/>
            <person name="Moran D.A.P."/>
            <person name="Tomita M."/>
            <person name="Numata K."/>
            <person name="Arakawa K."/>
        </authorList>
    </citation>
    <scope>NUCLEOTIDE SEQUENCE</scope>
</reference>
<evidence type="ECO:0000313" key="2">
    <source>
        <dbReference type="Proteomes" id="UP000887013"/>
    </source>
</evidence>
<organism evidence="1 2">
    <name type="scientific">Nephila pilipes</name>
    <name type="common">Giant wood spider</name>
    <name type="synonym">Nephila maculata</name>
    <dbReference type="NCBI Taxonomy" id="299642"/>
    <lineage>
        <taxon>Eukaryota</taxon>
        <taxon>Metazoa</taxon>
        <taxon>Ecdysozoa</taxon>
        <taxon>Arthropoda</taxon>
        <taxon>Chelicerata</taxon>
        <taxon>Arachnida</taxon>
        <taxon>Araneae</taxon>
        <taxon>Araneomorphae</taxon>
        <taxon>Entelegynae</taxon>
        <taxon>Araneoidea</taxon>
        <taxon>Nephilidae</taxon>
        <taxon>Nephila</taxon>
    </lineage>
</organism>
<accession>A0A8X6PPE5</accession>
<feature type="non-terminal residue" evidence="1">
    <location>
        <position position="36"/>
    </location>
</feature>